<organism evidence="6">
    <name type="scientific">Xenopus tropicalis</name>
    <name type="common">Western clawed frog</name>
    <name type="synonym">Silurana tropicalis</name>
    <dbReference type="NCBI Taxonomy" id="8364"/>
    <lineage>
        <taxon>Eukaryota</taxon>
        <taxon>Metazoa</taxon>
        <taxon>Chordata</taxon>
        <taxon>Craniata</taxon>
        <taxon>Vertebrata</taxon>
        <taxon>Euteleostomi</taxon>
        <taxon>Amphibia</taxon>
        <taxon>Batrachia</taxon>
        <taxon>Anura</taxon>
        <taxon>Pipoidea</taxon>
        <taxon>Pipidae</taxon>
        <taxon>Xenopodinae</taxon>
        <taxon>Xenopus</taxon>
        <taxon>Silurana</taxon>
    </lineage>
</organism>
<dbReference type="CDD" id="cd14718">
    <property type="entry name" value="bZIP_Maf_large"/>
    <property type="match status" value="1"/>
</dbReference>
<evidence type="ECO:0000256" key="1">
    <source>
        <dbReference type="ARBA" id="ARBA00023015"/>
    </source>
</evidence>
<feature type="domain" description="BZIP" evidence="5">
    <location>
        <begin position="256"/>
        <end position="319"/>
    </location>
</feature>
<evidence type="ECO:0000256" key="3">
    <source>
        <dbReference type="ARBA" id="ARBA00023163"/>
    </source>
</evidence>
<dbReference type="Pfam" id="PF08383">
    <property type="entry name" value="Maf_N"/>
    <property type="match status" value="1"/>
</dbReference>
<dbReference type="GeneTree" id="ENSGT00940000162747"/>
<accession>A0A6I8Q571</accession>
<keyword evidence="3" id="KW-0804">Transcription</keyword>
<dbReference type="GeneID" id="613052"/>
<keyword evidence="1" id="KW-0805">Transcription regulation</keyword>
<dbReference type="PROSITE" id="PS50217">
    <property type="entry name" value="BZIP"/>
    <property type="match status" value="1"/>
</dbReference>
<dbReference type="InterPro" id="IPR004827">
    <property type="entry name" value="bZIP"/>
</dbReference>
<dbReference type="RefSeq" id="XP_012808720.1">
    <property type="nucleotide sequence ID" value="XM_012953266.3"/>
</dbReference>
<name>A0A6I8Q571_XENTR</name>
<proteinExistence type="predicted"/>
<evidence type="ECO:0000259" key="5">
    <source>
        <dbReference type="PROSITE" id="PS50217"/>
    </source>
</evidence>
<dbReference type="InterPro" id="IPR013592">
    <property type="entry name" value="Maf_TF_N"/>
</dbReference>
<dbReference type="OrthoDB" id="5974330at2759"/>
<evidence type="ECO:0000256" key="4">
    <source>
        <dbReference type="SAM" id="MobiDB-lite"/>
    </source>
</evidence>
<dbReference type="FunFam" id="1.20.5.170:FF:000016">
    <property type="entry name" value="MAF bZIP transcription factor"/>
    <property type="match status" value="1"/>
</dbReference>
<dbReference type="SUPFAM" id="SSF47454">
    <property type="entry name" value="A DNA-binding domain in eukaryotic transcription factors"/>
    <property type="match status" value="1"/>
</dbReference>
<dbReference type="AGR" id="Xenbase:XB-GENE-6456353"/>
<dbReference type="InterPro" id="IPR008917">
    <property type="entry name" value="TF_DNA-bd_sf"/>
</dbReference>
<dbReference type="Gene3D" id="1.20.5.170">
    <property type="match status" value="1"/>
</dbReference>
<dbReference type="Proteomes" id="UP000008143">
    <property type="component" value="Chromosome 1"/>
</dbReference>
<dbReference type="GO" id="GO:0000981">
    <property type="term" value="F:DNA-binding transcription factor activity, RNA polymerase II-specific"/>
    <property type="evidence" value="ECO:0000318"/>
    <property type="project" value="GO_Central"/>
</dbReference>
<evidence type="ECO:0000256" key="2">
    <source>
        <dbReference type="ARBA" id="ARBA00023125"/>
    </source>
</evidence>
<evidence type="ECO:0000313" key="7">
    <source>
        <dbReference type="Proteomes" id="UP000008143"/>
    </source>
</evidence>
<dbReference type="PANTHER" id="PTHR10129:SF24">
    <property type="entry name" value="NEURAL RETINA-SPECIFIC LEUCINE ZIPPER PROTEIN"/>
    <property type="match status" value="1"/>
</dbReference>
<evidence type="ECO:0000313" key="6">
    <source>
        <dbReference type="Ensembl" id="ENSXETP00000063446"/>
    </source>
</evidence>
<dbReference type="Xenbase" id="XB-GENE-6456353">
    <property type="gene designation" value="nrl"/>
</dbReference>
<dbReference type="SUPFAM" id="SSF57959">
    <property type="entry name" value="Leucine zipper domain"/>
    <property type="match status" value="1"/>
</dbReference>
<keyword evidence="2" id="KW-0238">DNA-binding</keyword>
<dbReference type="Pfam" id="PF03131">
    <property type="entry name" value="bZIP_Maf"/>
    <property type="match status" value="1"/>
</dbReference>
<reference evidence="8" key="3">
    <citation type="submission" date="2025-04" db="UniProtKB">
        <authorList>
            <consortium name="RefSeq"/>
        </authorList>
    </citation>
    <scope>IDENTIFICATION</scope>
    <source>
        <strain evidence="8">Nigerian</strain>
        <tissue evidence="8">Liver and blood</tissue>
    </source>
</reference>
<dbReference type="SMART" id="SM00338">
    <property type="entry name" value="BRLZ"/>
    <property type="match status" value="1"/>
</dbReference>
<dbReference type="OMA" id="SGDHAHF"/>
<dbReference type="CTD" id="4901"/>
<dbReference type="InterPro" id="IPR004826">
    <property type="entry name" value="bZIP_Maf"/>
</dbReference>
<keyword evidence="7" id="KW-1185">Reference proteome</keyword>
<reference evidence="6" key="1">
    <citation type="journal article" date="2010" name="Science">
        <title>The genome of the Western clawed frog Xenopus tropicalis.</title>
        <authorList>
            <person name="Hellsten U."/>
            <person name="Harland R.M."/>
            <person name="Gilchrist M.J."/>
            <person name="Hendrix D."/>
            <person name="Jurka J."/>
            <person name="Kapitonov V."/>
            <person name="Ovcharenko I."/>
            <person name="Putnam N.H."/>
            <person name="Shu S."/>
            <person name="Taher L."/>
            <person name="Blitz I.L."/>
            <person name="Blumberg B."/>
            <person name="Dichmann D.S."/>
            <person name="Dubchak I."/>
            <person name="Amaya E."/>
            <person name="Detter J.C."/>
            <person name="Fletcher R."/>
            <person name="Gerhard D.S."/>
            <person name="Goodstein D."/>
            <person name="Graves T."/>
            <person name="Grigoriev I.V."/>
            <person name="Grimwood J."/>
            <person name="Kawashima T."/>
            <person name="Lindquist E."/>
            <person name="Lucas S.M."/>
            <person name="Mead P.E."/>
            <person name="Mitros T."/>
            <person name="Ogino H."/>
            <person name="Ohta Y."/>
            <person name="Poliakov A.V."/>
            <person name="Pollet N."/>
            <person name="Robert J."/>
            <person name="Salamov A."/>
            <person name="Sater A.K."/>
            <person name="Schmutz J."/>
            <person name="Terry A."/>
            <person name="Vize P.D."/>
            <person name="Warren W.C."/>
            <person name="Wells D."/>
            <person name="Wills A."/>
            <person name="Wilson R.K."/>
            <person name="Zimmerman L.B."/>
            <person name="Zorn A.M."/>
            <person name="Grainger R."/>
            <person name="Grammer T."/>
            <person name="Khokha M.K."/>
            <person name="Richardson P.M."/>
            <person name="Rokhsar D.S."/>
        </authorList>
    </citation>
    <scope>NUCLEOTIDE SEQUENCE [LARGE SCALE GENOMIC DNA]</scope>
    <source>
        <strain evidence="6">Nigerian</strain>
    </source>
</reference>
<dbReference type="PANTHER" id="PTHR10129">
    <property type="entry name" value="TRANSCRIPTION FACTOR MAF"/>
    <property type="match status" value="1"/>
</dbReference>
<dbReference type="GO" id="GO:0005634">
    <property type="term" value="C:nucleus"/>
    <property type="evidence" value="ECO:0000318"/>
    <property type="project" value="GO_Central"/>
</dbReference>
<dbReference type="Bgee" id="ENSXETG00000022130">
    <property type="expression patterns" value="Expressed in camera-type eye and 4 other cell types or tissues"/>
</dbReference>
<dbReference type="InterPro" id="IPR046347">
    <property type="entry name" value="bZIP_sf"/>
</dbReference>
<dbReference type="InterPro" id="IPR024874">
    <property type="entry name" value="Transcription_factor_Maf_fam"/>
</dbReference>
<protein>
    <submittedName>
        <fullName evidence="6">Neural retina leucine zipper</fullName>
    </submittedName>
    <submittedName>
        <fullName evidence="8">Neural retina-specific leucine zipper protein isoform X1</fullName>
    </submittedName>
</protein>
<reference evidence="6" key="2">
    <citation type="submission" date="2020-05" db="UniProtKB">
        <authorList>
            <consortium name="Ensembl"/>
        </authorList>
    </citation>
    <scope>IDENTIFICATION</scope>
</reference>
<dbReference type="AlphaFoldDB" id="A0A6I8Q571"/>
<evidence type="ECO:0000313" key="9">
    <source>
        <dbReference type="Xenbase" id="XB-GENE-6456353"/>
    </source>
</evidence>
<dbReference type="Ensembl" id="ENSXETT00000061287">
    <property type="protein sequence ID" value="ENSXETP00000063446"/>
    <property type="gene ID" value="ENSXETG00000022130"/>
</dbReference>
<dbReference type="GO" id="GO:0006357">
    <property type="term" value="P:regulation of transcription by RNA polymerase II"/>
    <property type="evidence" value="ECO:0000318"/>
    <property type="project" value="GO_Central"/>
</dbReference>
<dbReference type="GO" id="GO:0000978">
    <property type="term" value="F:RNA polymerase II cis-regulatory region sequence-specific DNA binding"/>
    <property type="evidence" value="ECO:0000318"/>
    <property type="project" value="GO_Central"/>
</dbReference>
<sequence>MASQHCHIVTLQALRSCLLQTDDGGSWKQWIHGKHPIQSTTSKGQQERWSPETGTRCYWVSAPHETYFKWAFCTDPTKQMALADLPSTPLALEYLNDFDLMKFEVKREPPEPRASRLAPPPSLGSTPCSSVPPSPTFSDPAESAGPPRPSLEELYWMAALQQQMGGEGLPLTPEDAVEVLMGGGGAPTMQGMDGGYRPHPHSSHPAGYLLSPEDMNVQQHQLSPLSERFSDEQLVGMSVRELNRQLRGFSKEEALRLKQRRRTLKNRGYAQSCRYKRVQQRHVLETEKCQLSRQLQQLQQEVARITRERDGWRARYEKLLSATGGGAGSDVLGAGGDTGPGAELFL</sequence>
<feature type="region of interest" description="Disordered" evidence="4">
    <location>
        <begin position="108"/>
        <end position="149"/>
    </location>
</feature>
<gene>
    <name evidence="6 8 9" type="primary">nrl</name>
    <name evidence="8" type="synonym">l-maf</name>
    <name evidence="8" type="synonym">nrl-maf</name>
    <name evidence="8" type="synonym">rp27</name>
    <name evidence="8" type="synonym">XL-maf</name>
    <name evidence="8" type="synonym">xlmaf</name>
</gene>
<evidence type="ECO:0000313" key="8">
    <source>
        <dbReference type="RefSeq" id="XP_012808720.1"/>
    </source>
</evidence>